<dbReference type="InterPro" id="IPR027417">
    <property type="entry name" value="P-loop_NTPase"/>
</dbReference>
<organism evidence="1 2">
    <name type="scientific">Georgenia satyanarayanai</name>
    <dbReference type="NCBI Taxonomy" id="860221"/>
    <lineage>
        <taxon>Bacteria</taxon>
        <taxon>Bacillati</taxon>
        <taxon>Actinomycetota</taxon>
        <taxon>Actinomycetes</taxon>
        <taxon>Micrococcales</taxon>
        <taxon>Bogoriellaceae</taxon>
        <taxon>Georgenia</taxon>
    </lineage>
</organism>
<name>A0A2Y9BZR2_9MICO</name>
<protein>
    <recommendedName>
        <fullName evidence="3">NACHT domain-containing protein</fullName>
    </recommendedName>
</protein>
<reference evidence="1 2" key="1">
    <citation type="submission" date="2016-10" db="EMBL/GenBank/DDBJ databases">
        <authorList>
            <person name="Cai Z."/>
        </authorList>
    </citation>
    <scope>NUCLEOTIDE SEQUENCE [LARGE SCALE GENOMIC DNA]</scope>
    <source>
        <strain evidence="1 2">CGMCC 1.10826</strain>
    </source>
</reference>
<dbReference type="EMBL" id="UETB01000010">
    <property type="protein sequence ID" value="SSA44822.1"/>
    <property type="molecule type" value="Genomic_DNA"/>
</dbReference>
<dbReference type="SUPFAM" id="SSF52540">
    <property type="entry name" value="P-loop containing nucleoside triphosphate hydrolases"/>
    <property type="match status" value="1"/>
</dbReference>
<dbReference type="Gene3D" id="3.40.50.300">
    <property type="entry name" value="P-loop containing nucleotide triphosphate hydrolases"/>
    <property type="match status" value="1"/>
</dbReference>
<accession>A0A2Y9BZR2</accession>
<proteinExistence type="predicted"/>
<evidence type="ECO:0000313" key="1">
    <source>
        <dbReference type="EMBL" id="SSA44822.1"/>
    </source>
</evidence>
<evidence type="ECO:0000313" key="2">
    <source>
        <dbReference type="Proteomes" id="UP000250222"/>
    </source>
</evidence>
<dbReference type="Proteomes" id="UP000250222">
    <property type="component" value="Unassembled WGS sequence"/>
</dbReference>
<sequence>MHGFSGGPAILVSPRGTVGPPTVAGIVYWMPTNEEVGNAGVLYAIPASVAIELWPVLRAAAMPALPSAGPIGAYLRDHVGTGDRHIPFGGRSALLTELHDAVLDPSGPAGHIIVAPAGRGKSMLLARLADRLMKSASADVVVVPVAIRYGLAREEVVLRALVGRLAHARGHDVKTALDCPPAELRDRVVDLLTGRGEPGRRLVLIIDGLDEAQGWDVAPGMFPLSPYAVLVVSARSTSDRPDPAGWLSTLGWDPRSVSEHTLAPFRTRDVREVLGDIQPPLESAEHDEATRGIAALAGGDPLSVALYARDLQHAPDRARWLRMVLTMPGPPGLEGYLDRWWRDQELLWGGPLGARQKVVRRVLDLLAVAFAPLSRRQLLDLARLFGPIDGDDLDVALDDLRRWIIVTRSGLTYALAHERLAEVRRARLSDDGDLTAYDEGVIAFARGAIGEQVHALDAYLGVHLTEHLRRADAPTAHWTVLLDPRYAAVSSTDSMSRQTSLRELAQRIDADHERALSAGQPLQWTRERLACSAELLATASAEKLPQPELVARLIDHGVWTTGDLRRYLDLAATGEEAPAREAVMGEMLPILGIRRGLELAHSVGVELAEPEQRLGRLVRHVAALGAADIEAAVRNATAVGVSRLLAIDLDPTADDSDLVWRALCQADASSLSLLATHFSAGSVSRVVGKSVPKVIDAVIGYARLGGEEARPGQLSRVLATANWAGEWLTSFATIRRIAEVARTGAELTERAGALSDAIMRLRIEKEAAIDSQDFETAADRRDEEIQALQEYATLRESVMGLPAREGWRLAVIARLLTGPPGSPIMLDPASTEDMWGYATLPRALRRAALQILWRARQVPVAAALVTDPAHEPDELLDRHLFPMTADCVRDIVTAALEQGATIPPRTRDIVLSARASLGPDDAAVVAGLRFGTSQAAGRGARDSDDAVALLGAAAHAPRTLAELWDLMTAVQSDWLRVELVLCLASGVEDAPRSIAADVVTALVRAAHVHPCGASALDLAITWYRQSGGELDDLRVEIHDDALYAHVLSSLPPANWDGLNSRELLSARRAMQGNVKEWLARYAFEYPRMTAEVLKRLDQESRAAVLDGILRAAEWTDARGANDAGGFITPAWPGETTFASRRTWSRLAAFLVAGMKEEELAVVTTVAGARRTYTHHGLRVFADDPLYPHDGPVRDRLFASVASRLGALERWGSAANVLGAVSGVREAAATFGWLIDRCPATTLPEIVRRALLTADDSGSAASRAALWLHILRRQSVLTERQQRRVLQTVLAVSPHSVESLAIDRAAVEHFLSHMDRASEG</sequence>
<keyword evidence="2" id="KW-1185">Reference proteome</keyword>
<dbReference type="Gene3D" id="4.10.860.10">
    <property type="entry name" value="UVR domain"/>
    <property type="match status" value="1"/>
</dbReference>
<evidence type="ECO:0008006" key="3">
    <source>
        <dbReference type="Google" id="ProtNLM"/>
    </source>
</evidence>
<gene>
    <name evidence="1" type="ORF">SAMN05216184_110113</name>
</gene>